<comment type="caution">
    <text evidence="2">The sequence shown here is derived from an EMBL/GenBank/DDBJ whole genome shotgun (WGS) entry which is preliminary data.</text>
</comment>
<name>A0ABV4DX49_9CLOT</name>
<feature type="region of interest" description="Disordered" evidence="1">
    <location>
        <begin position="32"/>
        <end position="53"/>
    </location>
</feature>
<protein>
    <submittedName>
        <fullName evidence="2">Uncharacterized protein</fullName>
    </submittedName>
</protein>
<gene>
    <name evidence="2" type="ORF">AB8S09_05250</name>
</gene>
<dbReference type="EMBL" id="JBGFFE010000005">
    <property type="protein sequence ID" value="MEY8763056.1"/>
    <property type="molecule type" value="Genomic_DNA"/>
</dbReference>
<dbReference type="Proteomes" id="UP001565220">
    <property type="component" value="Unassembled WGS sequence"/>
</dbReference>
<accession>A0ABV4DX49</accession>
<sequence length="101" mass="11514">MEFRLNKIDPEVRQRVREATNANKVHNKRKIFVDGSDNKNKEKKGGGSFETELGKYKQEKSKEEIVVQATRTEEVKVNAFREQEGSISMTGSKGSIIDVKK</sequence>
<evidence type="ECO:0000313" key="2">
    <source>
        <dbReference type="EMBL" id="MEY8763056.1"/>
    </source>
</evidence>
<keyword evidence="3" id="KW-1185">Reference proteome</keyword>
<dbReference type="RefSeq" id="WP_294181997.1">
    <property type="nucleotide sequence ID" value="NZ_JBGFFE010000005.1"/>
</dbReference>
<proteinExistence type="predicted"/>
<feature type="compositionally biased region" description="Basic and acidic residues" evidence="1">
    <location>
        <begin position="36"/>
        <end position="45"/>
    </location>
</feature>
<reference evidence="2 3" key="1">
    <citation type="submission" date="2024-08" db="EMBL/GenBank/DDBJ databases">
        <title>Clostridium lapicellarii sp. nov., and Clostridium renhuaiense sp. nov., two species isolated from the mud in a fermentation cellar used for producing sauce-flavour Chinese liquors.</title>
        <authorList>
            <person name="Yang F."/>
            <person name="Wang H."/>
            <person name="Chen L.Q."/>
            <person name="Zhou N."/>
            <person name="Lu J.J."/>
            <person name="Pu X.X."/>
            <person name="Wan B."/>
            <person name="Wang L."/>
            <person name="Liu S.J."/>
        </authorList>
    </citation>
    <scope>NUCLEOTIDE SEQUENCE [LARGE SCALE GENOMIC DNA]</scope>
    <source>
        <strain evidence="2 3">MT-113</strain>
    </source>
</reference>
<evidence type="ECO:0000313" key="3">
    <source>
        <dbReference type="Proteomes" id="UP001565220"/>
    </source>
</evidence>
<organism evidence="2 3">
    <name type="scientific">Clostridium lapidicellarium</name>
    <dbReference type="NCBI Taxonomy" id="3240931"/>
    <lineage>
        <taxon>Bacteria</taxon>
        <taxon>Bacillati</taxon>
        <taxon>Bacillota</taxon>
        <taxon>Clostridia</taxon>
        <taxon>Eubacteriales</taxon>
        <taxon>Clostridiaceae</taxon>
        <taxon>Clostridium</taxon>
    </lineage>
</organism>
<evidence type="ECO:0000256" key="1">
    <source>
        <dbReference type="SAM" id="MobiDB-lite"/>
    </source>
</evidence>